<sequence>MKAIFERKPNQMFIERSANVYVNNFTGETNIAVSVTASEGITSGKNFSSVLASINVRLASALVTEGDFPRKMLNGIASHHGGTCAPSPDLRSTRFLVRACLAAIRWLSSSFPSLAKAMPCRPGTLMMMERRT</sequence>
<reference evidence="1 2" key="1">
    <citation type="journal article" date="2017" name="Gigascience">
        <title>Draft genome of the honey bee ectoparasitic mite, Tropilaelaps mercedesae, is shaped by the parasitic life history.</title>
        <authorList>
            <person name="Dong X."/>
            <person name="Armstrong S.D."/>
            <person name="Xia D."/>
            <person name="Makepeace B.L."/>
            <person name="Darby A.C."/>
            <person name="Kadowaki T."/>
        </authorList>
    </citation>
    <scope>NUCLEOTIDE SEQUENCE [LARGE SCALE GENOMIC DNA]</scope>
    <source>
        <strain evidence="1">Wuxi-XJTLU</strain>
    </source>
</reference>
<proteinExistence type="predicted"/>
<dbReference type="AlphaFoldDB" id="A0A1V9XIY7"/>
<gene>
    <name evidence="1" type="ORF">BIW11_09748</name>
</gene>
<dbReference type="InParanoid" id="A0A1V9XIY7"/>
<dbReference type="Proteomes" id="UP000192247">
    <property type="component" value="Unassembled WGS sequence"/>
</dbReference>
<evidence type="ECO:0000313" key="2">
    <source>
        <dbReference type="Proteomes" id="UP000192247"/>
    </source>
</evidence>
<keyword evidence="2" id="KW-1185">Reference proteome</keyword>
<organism evidence="1 2">
    <name type="scientific">Tropilaelaps mercedesae</name>
    <dbReference type="NCBI Taxonomy" id="418985"/>
    <lineage>
        <taxon>Eukaryota</taxon>
        <taxon>Metazoa</taxon>
        <taxon>Ecdysozoa</taxon>
        <taxon>Arthropoda</taxon>
        <taxon>Chelicerata</taxon>
        <taxon>Arachnida</taxon>
        <taxon>Acari</taxon>
        <taxon>Parasitiformes</taxon>
        <taxon>Mesostigmata</taxon>
        <taxon>Gamasina</taxon>
        <taxon>Dermanyssoidea</taxon>
        <taxon>Laelapidae</taxon>
        <taxon>Tropilaelaps</taxon>
    </lineage>
</organism>
<name>A0A1V9XIY7_9ACAR</name>
<comment type="caution">
    <text evidence="1">The sequence shown here is derived from an EMBL/GenBank/DDBJ whole genome shotgun (WGS) entry which is preliminary data.</text>
</comment>
<dbReference type="EMBL" id="MNPL01009970">
    <property type="protein sequence ID" value="OQR73416.1"/>
    <property type="molecule type" value="Genomic_DNA"/>
</dbReference>
<accession>A0A1V9XIY7</accession>
<evidence type="ECO:0000313" key="1">
    <source>
        <dbReference type="EMBL" id="OQR73416.1"/>
    </source>
</evidence>
<protein>
    <submittedName>
        <fullName evidence="1">Uncharacterized protein</fullName>
    </submittedName>
</protein>